<evidence type="ECO:0000256" key="3">
    <source>
        <dbReference type="ARBA" id="ARBA00022741"/>
    </source>
</evidence>
<dbReference type="EMBL" id="JAOQIO010000007">
    <property type="protein sequence ID" value="MCU6791173.1"/>
    <property type="molecule type" value="Genomic_DNA"/>
</dbReference>
<evidence type="ECO:0000313" key="8">
    <source>
        <dbReference type="Proteomes" id="UP001652445"/>
    </source>
</evidence>
<dbReference type="InterPro" id="IPR005494">
    <property type="entry name" value="GSPS_pre-ATP-grasp-like_dom"/>
</dbReference>
<sequence length="411" mass="46640">MNYEELRNSIYNPLRKEGIFTWDFMYESEYALADIHLITSVEHEQLQEATDRLARIFHKCYPVLQEAEDDFLLAMGIPAEALQTVRIKLPAAFATVYGALDLAWTTDGIKLIEFNADTPSLIVEAYYVNGHVCRHHGVRNPNEGCEQHFPLAFQRMLEGYGELAYSTEPIVFCSLDWHEEDAATTRYLLQQSGLNGRFVPLSDLRVYEDNLYFVDGDYLTPVPMMLRHHALEKLAIETDEDGYPTGAHTLDLIARGKVGIINPPSAFLCQTKALLALIWSLHETGVFFSEEEHEWVARYMLPTYFENRFIGEHAYVEKPIYGREGGSVTLYDADGTIAEHNDSDEYSDQPMVYQKRVELPQITVQTLNGPYTGSALWRSFVIGGTPSAVLLRLGNKITGNESFYLPVGLKD</sequence>
<reference evidence="7 8" key="1">
    <citation type="submission" date="2022-09" db="EMBL/GenBank/DDBJ databases">
        <authorList>
            <person name="Han X.L."/>
            <person name="Wang Q."/>
            <person name="Lu T."/>
        </authorList>
    </citation>
    <scope>NUCLEOTIDE SEQUENCE [LARGE SCALE GENOMIC DNA]</scope>
    <source>
        <strain evidence="7 8">WQ 127069</strain>
    </source>
</reference>
<dbReference type="SUPFAM" id="SSF52440">
    <property type="entry name" value="PreATP-grasp domain"/>
    <property type="match status" value="1"/>
</dbReference>
<evidence type="ECO:0000313" key="7">
    <source>
        <dbReference type="EMBL" id="MCU6791173.1"/>
    </source>
</evidence>
<dbReference type="Gene3D" id="3.30.1490.330">
    <property type="match status" value="1"/>
</dbReference>
<keyword evidence="5" id="KW-0460">Magnesium</keyword>
<protein>
    <submittedName>
        <fullName evidence="7">Glutathionylspermidine synthase family protein</fullName>
    </submittedName>
</protein>
<evidence type="ECO:0000256" key="2">
    <source>
        <dbReference type="ARBA" id="ARBA00022723"/>
    </source>
</evidence>
<gene>
    <name evidence="7" type="ORF">OB236_03420</name>
</gene>
<keyword evidence="3" id="KW-0547">Nucleotide-binding</keyword>
<dbReference type="SUPFAM" id="SSF56059">
    <property type="entry name" value="Glutathione synthetase ATP-binding domain-like"/>
    <property type="match status" value="1"/>
</dbReference>
<keyword evidence="8" id="KW-1185">Reference proteome</keyword>
<organism evidence="7 8">
    <name type="scientific">Paenibacillus baimaensis</name>
    <dbReference type="NCBI Taxonomy" id="2982185"/>
    <lineage>
        <taxon>Bacteria</taxon>
        <taxon>Bacillati</taxon>
        <taxon>Bacillota</taxon>
        <taxon>Bacilli</taxon>
        <taxon>Bacillales</taxon>
        <taxon>Paenibacillaceae</taxon>
        <taxon>Paenibacillus</taxon>
    </lineage>
</organism>
<feature type="domain" description="Glutathionylspermidine synthase pre-ATP-grasp-like" evidence="6">
    <location>
        <begin position="20"/>
        <end position="406"/>
    </location>
</feature>
<keyword evidence="1" id="KW-0436">Ligase</keyword>
<evidence type="ECO:0000256" key="4">
    <source>
        <dbReference type="ARBA" id="ARBA00022840"/>
    </source>
</evidence>
<dbReference type="InterPro" id="IPR016185">
    <property type="entry name" value="PreATP-grasp_dom_sf"/>
</dbReference>
<dbReference type="Pfam" id="PF03738">
    <property type="entry name" value="GSP_synth"/>
    <property type="match status" value="1"/>
</dbReference>
<evidence type="ECO:0000256" key="5">
    <source>
        <dbReference type="ARBA" id="ARBA00022842"/>
    </source>
</evidence>
<dbReference type="Proteomes" id="UP001652445">
    <property type="component" value="Unassembled WGS sequence"/>
</dbReference>
<comment type="caution">
    <text evidence="7">The sequence shown here is derived from an EMBL/GenBank/DDBJ whole genome shotgun (WGS) entry which is preliminary data.</text>
</comment>
<dbReference type="RefSeq" id="WP_262682746.1">
    <property type="nucleotide sequence ID" value="NZ_JAOQIO010000007.1"/>
</dbReference>
<accession>A0ABT2U964</accession>
<proteinExistence type="predicted"/>
<evidence type="ECO:0000256" key="1">
    <source>
        <dbReference type="ARBA" id="ARBA00022598"/>
    </source>
</evidence>
<keyword evidence="4" id="KW-0067">ATP-binding</keyword>
<evidence type="ECO:0000259" key="6">
    <source>
        <dbReference type="Pfam" id="PF03738"/>
    </source>
</evidence>
<keyword evidence="2" id="KW-0479">Metal-binding</keyword>
<name>A0ABT2U964_9BACL</name>